<sequence length="221" mass="25209">MDDGLAQVWNPSMAKVQASLAEYTSKFDKQLTVFENRWESIIYQHCSNPPQELESSLSTILNSLKAMSLGTQKLLVDQVQKVNDKQREINREFTSTKRIKDAMGNCYDEAARQFGQGSYDRMIDTISDGIEKTTVFEEIKEAISTGLRSLEIALNLENTKWCQDIGEELETNIKNWISLSDKVEQAELEQKAKLRAIVSQFEETMKDLVAEANDLEEQTKI</sequence>
<evidence type="ECO:0000313" key="3">
    <source>
        <dbReference type="EMBL" id="KAK6362830.1"/>
    </source>
</evidence>
<protein>
    <recommendedName>
        <fullName evidence="2">DUF7605 domain-containing protein</fullName>
    </recommendedName>
</protein>
<name>A0AAV9VNV6_9PEZI</name>
<dbReference type="Pfam" id="PF24564">
    <property type="entry name" value="DUF7605"/>
    <property type="match status" value="1"/>
</dbReference>
<keyword evidence="4" id="KW-1185">Reference proteome</keyword>
<keyword evidence="1" id="KW-0175">Coiled coil</keyword>
<evidence type="ECO:0000259" key="2">
    <source>
        <dbReference type="Pfam" id="PF24564"/>
    </source>
</evidence>
<dbReference type="EMBL" id="JAVHNS010000001">
    <property type="protein sequence ID" value="KAK6362830.1"/>
    <property type="molecule type" value="Genomic_DNA"/>
</dbReference>
<dbReference type="Proteomes" id="UP001373714">
    <property type="component" value="Unassembled WGS sequence"/>
</dbReference>
<feature type="coiled-coil region" evidence="1">
    <location>
        <begin position="191"/>
        <end position="218"/>
    </location>
</feature>
<organism evidence="3 4">
    <name type="scientific">Orbilia blumenaviensis</name>
    <dbReference type="NCBI Taxonomy" id="1796055"/>
    <lineage>
        <taxon>Eukaryota</taxon>
        <taxon>Fungi</taxon>
        <taxon>Dikarya</taxon>
        <taxon>Ascomycota</taxon>
        <taxon>Pezizomycotina</taxon>
        <taxon>Orbiliomycetes</taxon>
        <taxon>Orbiliales</taxon>
        <taxon>Orbiliaceae</taxon>
        <taxon>Orbilia</taxon>
    </lineage>
</organism>
<feature type="domain" description="DUF7605" evidence="2">
    <location>
        <begin position="1"/>
        <end position="136"/>
    </location>
</feature>
<evidence type="ECO:0000256" key="1">
    <source>
        <dbReference type="SAM" id="Coils"/>
    </source>
</evidence>
<reference evidence="3 4" key="1">
    <citation type="submission" date="2019-10" db="EMBL/GenBank/DDBJ databases">
        <authorList>
            <person name="Palmer J.M."/>
        </authorList>
    </citation>
    <scope>NUCLEOTIDE SEQUENCE [LARGE SCALE GENOMIC DNA]</scope>
    <source>
        <strain evidence="3 4">TWF730</strain>
    </source>
</reference>
<gene>
    <name evidence="3" type="ORF">TWF730_000283</name>
</gene>
<comment type="caution">
    <text evidence="3">The sequence shown here is derived from an EMBL/GenBank/DDBJ whole genome shotgun (WGS) entry which is preliminary data.</text>
</comment>
<proteinExistence type="predicted"/>
<evidence type="ECO:0000313" key="4">
    <source>
        <dbReference type="Proteomes" id="UP001373714"/>
    </source>
</evidence>
<dbReference type="AlphaFoldDB" id="A0AAV9VNV6"/>
<dbReference type="InterPro" id="IPR056024">
    <property type="entry name" value="DUF7605"/>
</dbReference>
<accession>A0AAV9VNV6</accession>